<evidence type="ECO:0000313" key="2">
    <source>
        <dbReference type="Proteomes" id="UP000195447"/>
    </source>
</evidence>
<name>A0A1Y4M5D2_9FIRM</name>
<dbReference type="EMBL" id="NFKM01000001">
    <property type="protein sequence ID" value="OUP61912.1"/>
    <property type="molecule type" value="Genomic_DNA"/>
</dbReference>
<protein>
    <submittedName>
        <fullName evidence="1">Uncharacterized protein</fullName>
    </submittedName>
</protein>
<comment type="caution">
    <text evidence="1">The sequence shown here is derived from an EMBL/GenBank/DDBJ whole genome shotgun (WGS) entry which is preliminary data.</text>
</comment>
<dbReference type="Proteomes" id="UP000195447">
    <property type="component" value="Unassembled WGS sequence"/>
</dbReference>
<dbReference type="AlphaFoldDB" id="A0A1Y4M5D2"/>
<sequence length="97" mass="11629">MTFLIIDYMKKKITSIIEANNLLKAGYVLVIVENKTAVCIKESAYFLMNENWHTKIKEDDFMEMFENNTFMIWENSLGEGISLQKDEEYYAWRHKYL</sequence>
<reference evidence="2" key="1">
    <citation type="submission" date="2017-04" db="EMBL/GenBank/DDBJ databases">
        <title>Function of individual gut microbiota members based on whole genome sequencing of pure cultures obtained from chicken caecum.</title>
        <authorList>
            <person name="Medvecky M."/>
            <person name="Cejkova D."/>
            <person name="Polansky O."/>
            <person name="Karasova D."/>
            <person name="Kubasova T."/>
            <person name="Cizek A."/>
            <person name="Rychlik I."/>
        </authorList>
    </citation>
    <scope>NUCLEOTIDE SEQUENCE [LARGE SCALE GENOMIC DNA]</scope>
    <source>
        <strain evidence="2">An178</strain>
    </source>
</reference>
<accession>A0A1Y4M5D2</accession>
<proteinExistence type="predicted"/>
<evidence type="ECO:0000313" key="1">
    <source>
        <dbReference type="EMBL" id="OUP61912.1"/>
    </source>
</evidence>
<gene>
    <name evidence="1" type="ORF">B5F14_00555</name>
</gene>
<organism evidence="1 2">
    <name type="scientific">Faecalitalea cylindroides</name>
    <dbReference type="NCBI Taxonomy" id="39483"/>
    <lineage>
        <taxon>Bacteria</taxon>
        <taxon>Bacillati</taxon>
        <taxon>Bacillota</taxon>
        <taxon>Erysipelotrichia</taxon>
        <taxon>Erysipelotrichales</taxon>
        <taxon>Erysipelotrichaceae</taxon>
        <taxon>Faecalitalea</taxon>
    </lineage>
</organism>
<keyword evidence="2" id="KW-1185">Reference proteome</keyword>